<dbReference type="Proteomes" id="UP000077266">
    <property type="component" value="Unassembled WGS sequence"/>
</dbReference>
<evidence type="ECO:0000256" key="2">
    <source>
        <dbReference type="SAM" id="MobiDB-lite"/>
    </source>
</evidence>
<feature type="compositionally biased region" description="Polar residues" evidence="2">
    <location>
        <begin position="18"/>
        <end position="46"/>
    </location>
</feature>
<dbReference type="AlphaFoldDB" id="A0A165G8I7"/>
<name>A0A165G8I7_EXIGL</name>
<organism evidence="3 4">
    <name type="scientific">Exidia glandulosa HHB12029</name>
    <dbReference type="NCBI Taxonomy" id="1314781"/>
    <lineage>
        <taxon>Eukaryota</taxon>
        <taxon>Fungi</taxon>
        <taxon>Dikarya</taxon>
        <taxon>Basidiomycota</taxon>
        <taxon>Agaricomycotina</taxon>
        <taxon>Agaricomycetes</taxon>
        <taxon>Auriculariales</taxon>
        <taxon>Exidiaceae</taxon>
        <taxon>Exidia</taxon>
    </lineage>
</organism>
<feature type="region of interest" description="Disordered" evidence="2">
    <location>
        <begin position="1"/>
        <end position="46"/>
    </location>
</feature>
<dbReference type="PANTHER" id="PTHR23198:SF6">
    <property type="entry name" value="NUCLEAR PORE COMPLEX PROTEIN NUP98-NUP96"/>
    <property type="match status" value="1"/>
</dbReference>
<dbReference type="GO" id="GO:0017056">
    <property type="term" value="F:structural constituent of nuclear pore"/>
    <property type="evidence" value="ECO:0007669"/>
    <property type="project" value="TreeGrafter"/>
</dbReference>
<dbReference type="Pfam" id="PF21240">
    <property type="entry name" value="Nup98_GLEBS"/>
    <property type="match status" value="2"/>
</dbReference>
<dbReference type="EMBL" id="KV426055">
    <property type="protein sequence ID" value="KZV90144.1"/>
    <property type="molecule type" value="Genomic_DNA"/>
</dbReference>
<accession>A0A165G8I7</accession>
<feature type="coiled-coil region" evidence="1">
    <location>
        <begin position="459"/>
        <end position="543"/>
    </location>
</feature>
<dbReference type="GO" id="GO:0044614">
    <property type="term" value="C:nuclear pore cytoplasmic filaments"/>
    <property type="evidence" value="ECO:0007669"/>
    <property type="project" value="TreeGrafter"/>
</dbReference>
<keyword evidence="1" id="KW-0175">Coiled coil</keyword>
<dbReference type="OrthoDB" id="3797628at2759"/>
<dbReference type="GO" id="GO:0034398">
    <property type="term" value="P:telomere tethering at nuclear periphery"/>
    <property type="evidence" value="ECO:0007669"/>
    <property type="project" value="TreeGrafter"/>
</dbReference>
<gene>
    <name evidence="3" type="ORF">EXIGLDRAFT_837996</name>
</gene>
<dbReference type="GO" id="GO:0006606">
    <property type="term" value="P:protein import into nucleus"/>
    <property type="evidence" value="ECO:0007669"/>
    <property type="project" value="TreeGrafter"/>
</dbReference>
<dbReference type="Gene3D" id="1.10.10.2360">
    <property type="match status" value="2"/>
</dbReference>
<evidence type="ECO:0000313" key="3">
    <source>
        <dbReference type="EMBL" id="KZV90144.1"/>
    </source>
</evidence>
<evidence type="ECO:0000256" key="1">
    <source>
        <dbReference type="SAM" id="Coils"/>
    </source>
</evidence>
<dbReference type="PANTHER" id="PTHR23198">
    <property type="entry name" value="NUCLEOPORIN"/>
    <property type="match status" value="1"/>
</dbReference>
<proteinExistence type="predicted"/>
<dbReference type="InterPro" id="IPR037665">
    <property type="entry name" value="Nucleoporin_S59-like"/>
</dbReference>
<sequence>MSSKSRQISQIPPSSSPHGLSQTQSTQAGWSSVHPSSALTSRSSTFGRFAPSPGTIYPVYKSTPIRSAEGLTEDYQTIVMMAEYSHKSPEELRVEDYFIGRKPPMANPKLSFKPFAWTSTPGHPAAFPAPSTSHSRTFSAIRASASRRLERPLSVPTPVKTTSATKANTAEDATSASHLLAISRKPYRPATVIPKSIPASTGIQLCTCGACEVLAWKAFPKPLTPSRNGTQAPAFTTTRQWIGENDLPVPATSDVRFCTITCMPEYAGKSVEELRLEDYAENRKSGDRPGVEHQSAPLTFVWDLSPGARPDVTPSTVKTASDAKSASLHSPPSPAVNTLQASDNPRDVEGSSVSPLYRRTTLEGELSFERSGSTNPSIRPAHEAATDPAEVPVSPDLVPRDDDEISLLSHVTSSSPLASLARSLAESSPSESPLPLSTSTSTSTSILDDYTSHKLCDRRLDAEVELRMAEEVLRRASQARCASVEEELQEKARALDAKSSTIQELEEQLAEAQLARRTAEESRVKSEEERDDLRERLRRLQEIILSAPLTRVDDATK</sequence>
<dbReference type="GO" id="GO:0003723">
    <property type="term" value="F:RNA binding"/>
    <property type="evidence" value="ECO:0007669"/>
    <property type="project" value="TreeGrafter"/>
</dbReference>
<dbReference type="GO" id="GO:0000973">
    <property type="term" value="P:post-transcriptional tethering of RNA polymerase II gene DNA at nuclear periphery"/>
    <property type="evidence" value="ECO:0007669"/>
    <property type="project" value="TreeGrafter"/>
</dbReference>
<feature type="compositionally biased region" description="Low complexity" evidence="2">
    <location>
        <begin position="1"/>
        <end position="17"/>
    </location>
</feature>
<dbReference type="GO" id="GO:0006405">
    <property type="term" value="P:RNA export from nucleus"/>
    <property type="evidence" value="ECO:0007669"/>
    <property type="project" value="TreeGrafter"/>
</dbReference>
<evidence type="ECO:0000313" key="4">
    <source>
        <dbReference type="Proteomes" id="UP000077266"/>
    </source>
</evidence>
<protein>
    <submittedName>
        <fullName evidence="3">Uncharacterized protein</fullName>
    </submittedName>
</protein>
<feature type="region of interest" description="Disordered" evidence="2">
    <location>
        <begin position="302"/>
        <end position="401"/>
    </location>
</feature>
<dbReference type="GO" id="GO:0008139">
    <property type="term" value="F:nuclear localization sequence binding"/>
    <property type="evidence" value="ECO:0007669"/>
    <property type="project" value="TreeGrafter"/>
</dbReference>
<keyword evidence="4" id="KW-1185">Reference proteome</keyword>
<dbReference type="InParanoid" id="A0A165G8I7"/>
<feature type="region of interest" description="Disordered" evidence="2">
    <location>
        <begin position="422"/>
        <end position="445"/>
    </location>
</feature>
<reference evidence="3 4" key="1">
    <citation type="journal article" date="2016" name="Mol. Biol. Evol.">
        <title>Comparative Genomics of Early-Diverging Mushroom-Forming Fungi Provides Insights into the Origins of Lignocellulose Decay Capabilities.</title>
        <authorList>
            <person name="Nagy L.G."/>
            <person name="Riley R."/>
            <person name="Tritt A."/>
            <person name="Adam C."/>
            <person name="Daum C."/>
            <person name="Floudas D."/>
            <person name="Sun H."/>
            <person name="Yadav J.S."/>
            <person name="Pangilinan J."/>
            <person name="Larsson K.H."/>
            <person name="Matsuura K."/>
            <person name="Barry K."/>
            <person name="Labutti K."/>
            <person name="Kuo R."/>
            <person name="Ohm R.A."/>
            <person name="Bhattacharya S.S."/>
            <person name="Shirouzu T."/>
            <person name="Yoshinaga Y."/>
            <person name="Martin F.M."/>
            <person name="Grigoriev I.V."/>
            <person name="Hibbett D.S."/>
        </authorList>
    </citation>
    <scope>NUCLEOTIDE SEQUENCE [LARGE SCALE GENOMIC DNA]</scope>
    <source>
        <strain evidence="3 4">HHB12029</strain>
    </source>
</reference>
<feature type="compositionally biased region" description="Polar residues" evidence="2">
    <location>
        <begin position="313"/>
        <end position="343"/>
    </location>
</feature>